<dbReference type="Pfam" id="PF13193">
    <property type="entry name" value="AMP-binding_C"/>
    <property type="match status" value="1"/>
</dbReference>
<dbReference type="Gene3D" id="3.30.559.30">
    <property type="entry name" value="Nonribosomal peptide synthetase, condensation domain"/>
    <property type="match status" value="1"/>
</dbReference>
<dbReference type="InterPro" id="IPR006162">
    <property type="entry name" value="Ppantetheine_attach_site"/>
</dbReference>
<dbReference type="FunFam" id="3.40.50.12780:FF:000012">
    <property type="entry name" value="Non-ribosomal peptide synthetase"/>
    <property type="match status" value="1"/>
</dbReference>
<dbReference type="CDD" id="cd12116">
    <property type="entry name" value="A_NRPS_Ta1_like"/>
    <property type="match status" value="1"/>
</dbReference>
<dbReference type="NCBIfam" id="TIGR01733">
    <property type="entry name" value="AA-adenyl-dom"/>
    <property type="match status" value="1"/>
</dbReference>
<dbReference type="Gene3D" id="3.40.50.980">
    <property type="match status" value="2"/>
</dbReference>
<dbReference type="InterPro" id="IPR025110">
    <property type="entry name" value="AMP-bd_C"/>
</dbReference>
<dbReference type="Pfam" id="PF00668">
    <property type="entry name" value="Condensation"/>
    <property type="match status" value="1"/>
</dbReference>
<keyword evidence="2" id="KW-0596">Phosphopantetheine</keyword>
<dbReference type="PROSITE" id="PS50075">
    <property type="entry name" value="CARRIER"/>
    <property type="match status" value="1"/>
</dbReference>
<dbReference type="InterPro" id="IPR001242">
    <property type="entry name" value="Condensation_dom"/>
</dbReference>
<evidence type="ECO:0000256" key="2">
    <source>
        <dbReference type="ARBA" id="ARBA00022450"/>
    </source>
</evidence>
<dbReference type="Gene3D" id="2.30.38.10">
    <property type="entry name" value="Luciferase, Domain 3"/>
    <property type="match status" value="1"/>
</dbReference>
<dbReference type="SUPFAM" id="SSF47336">
    <property type="entry name" value="ACP-like"/>
    <property type="match status" value="1"/>
</dbReference>
<dbReference type="SUPFAM" id="SSF56801">
    <property type="entry name" value="Acetyl-CoA synthetase-like"/>
    <property type="match status" value="1"/>
</dbReference>
<comment type="cofactor">
    <cofactor evidence="1">
        <name>pantetheine 4'-phosphate</name>
        <dbReference type="ChEBI" id="CHEBI:47942"/>
    </cofactor>
</comment>
<dbReference type="InterPro" id="IPR000873">
    <property type="entry name" value="AMP-dep_synth/lig_dom"/>
</dbReference>
<dbReference type="InterPro" id="IPR009081">
    <property type="entry name" value="PP-bd_ACP"/>
</dbReference>
<dbReference type="FunFam" id="3.40.50.980:FF:000001">
    <property type="entry name" value="Non-ribosomal peptide synthetase"/>
    <property type="match status" value="1"/>
</dbReference>
<sequence>MNYQNSKLLHKLVEIQTKRDPDSIAIMFENEQLTYRELNKRANQLAHYLQGLGVKPEVLVGLCVKRSLDLVVAMLGILKAGGGYVPLDPHPTYPAKRLAFMIEDAEISVIVTQEELLPMLQNPETRKKSTKWVVLDNDWEDISRQRQENMVSVPNHENLAYVIYTSGSTGEPKGVQITHSSVVNFLNAMRTVPGLNEQDTLIAVTTISFDISVLEIFLPLITGARCFLASDEVARDAAQLMALMAKLEGNPAGAVAMQATPSTWRMLLEAGWQGNRQLKALCGGEVWTRDLADRLLERCASVWNLYGPTEATVWVTCHRVEAGAGSIPIGEPITNTQFYILDSNLEPVPIGEPGELHISGMCLARGYLKRPELTAEKFIPNPFESGARLYKTGDLARYRQDGSIEFLGRLDHQVKIRGYRIELGEIETVLNRHPDVRQAVVTARKDAPDHKRLVAYLVANSPSDTENVTNHTGQWEKIWDNAYLESDAARAPDFHIGGWRDSYTEKDLDPEQVREWVEHTVDRVLSLQPRRLLEIGCGTGLLLFRIAPKCRYYHATDISREAIHYLERQISGSDLARSVVLNRMPADELESITDEPFDTVISNSVIQYFPNIDYLVKVIETAVELVESGRIFLGDVLSLPLLEAFHTSVQLYQAPVSLPTDQLRQRIADRQNKEQKLVVDPAFFIALQEHLPKIGRVEIQLKRGRYQNELTRFRYDVILHLGEKSPPPATPPVFLDWRECSATADVRRLLLRTSPEILVVTRVPNARIWADMAAVQLLASPDCPETVGEIRQLIRPGGIEPEDWWEWESEIPYRIHITWSGNGNQACYDVVFVPDDSIFIWDNDLFSRRKTSPGHWHTYANRPYAGYKHSLSIPLLRDFLQKELPDYMAPAAFVVLDKLPLTPAGKIDRRALPAPGKSRPFLDVDMVAPRTSTEETLAGIWAEVLNLDEVGILDNFFMLGGDSLQATQLISQVNDTFRLDLSLHRLFEAPTVAALSEEISASGCQQSIVVEPVSRTENLPLSFSEQRLWFFDQLHGESIAYNEQEAFRLTGPLRVGILRMAVQEIVRRHEILRTNFKAIDGSPVRVIHPERDVDMPVIDLQHISTKEQLSAIHHFGRQEVRRSFDLTNNPLIRVTILRLALDDHVLLLTAHHIIYDGWSTGVFCHELEVLYQAFVQGMPSPLPELPIQYADFAYWQQHVLSPTLDTQLEYWKQQLEGTPPLLELHADHPRSAAPTYQADRVFFDLGPELTERLKHLSREKGCTLFMTLLAAFSVLLYRRSGRKDIIVGTPIANRDNSKIQGLIGFFINRVALRIQLGDNFRFTELLHHVKDISSRAYANKDVPFERVEATLRSKHNSNCDYKPMIQVQLIMNRPEKPLDLPGVNSYRLQMEAAKAKYDLFALIEDRETGLAGYLEYDSDLFEMMTVRRIAEYFRTLLEAVVIDPQSKISELLSLTEVDPGKSK</sequence>
<name>A0A450XJ03_9GAMM</name>
<evidence type="ECO:0000259" key="5">
    <source>
        <dbReference type="PROSITE" id="PS50075"/>
    </source>
</evidence>
<proteinExistence type="predicted"/>
<dbReference type="PANTHER" id="PTHR45527:SF1">
    <property type="entry name" value="FATTY ACID SYNTHASE"/>
    <property type="match status" value="1"/>
</dbReference>
<dbReference type="GO" id="GO:0009403">
    <property type="term" value="P:toxin biosynthetic process"/>
    <property type="evidence" value="ECO:0007669"/>
    <property type="project" value="UniProtKB-ARBA"/>
</dbReference>
<feature type="domain" description="Carrier" evidence="5">
    <location>
        <begin position="928"/>
        <end position="1003"/>
    </location>
</feature>
<dbReference type="CDD" id="cd19531">
    <property type="entry name" value="LCL_NRPS-like"/>
    <property type="match status" value="1"/>
</dbReference>
<evidence type="ECO:0000256" key="1">
    <source>
        <dbReference type="ARBA" id="ARBA00001957"/>
    </source>
</evidence>
<dbReference type="GO" id="GO:0043041">
    <property type="term" value="P:amino acid activation for nonribosomal peptide biosynthetic process"/>
    <property type="evidence" value="ECO:0007669"/>
    <property type="project" value="TreeGrafter"/>
</dbReference>
<accession>A0A450XJ03</accession>
<dbReference type="PROSITE" id="PS00012">
    <property type="entry name" value="PHOSPHOPANTETHEINE"/>
    <property type="match status" value="1"/>
</dbReference>
<dbReference type="InterPro" id="IPR010071">
    <property type="entry name" value="AA_adenyl_dom"/>
</dbReference>
<dbReference type="Pfam" id="PF08242">
    <property type="entry name" value="Methyltransf_12"/>
    <property type="match status" value="1"/>
</dbReference>
<organism evidence="6">
    <name type="scientific">Candidatus Kentrum sp. MB</name>
    <dbReference type="NCBI Taxonomy" id="2138164"/>
    <lineage>
        <taxon>Bacteria</taxon>
        <taxon>Pseudomonadati</taxon>
        <taxon>Pseudomonadota</taxon>
        <taxon>Gammaproteobacteria</taxon>
        <taxon>Candidatus Kentrum</taxon>
    </lineage>
</organism>
<dbReference type="InterPro" id="IPR036736">
    <property type="entry name" value="ACP-like_sf"/>
</dbReference>
<protein>
    <submittedName>
        <fullName evidence="6">Amino acid adenylation domain-containing protein</fullName>
    </submittedName>
</protein>
<gene>
    <name evidence="6" type="ORF">BECKMB1821G_GA0114241_104719</name>
</gene>
<dbReference type="EMBL" id="CAADFO010000047">
    <property type="protein sequence ID" value="VFK29300.1"/>
    <property type="molecule type" value="Genomic_DNA"/>
</dbReference>
<dbReference type="SMART" id="SM00823">
    <property type="entry name" value="PKS_PP"/>
    <property type="match status" value="1"/>
</dbReference>
<dbReference type="GO" id="GO:0003824">
    <property type="term" value="F:catalytic activity"/>
    <property type="evidence" value="ECO:0007669"/>
    <property type="project" value="InterPro"/>
</dbReference>
<dbReference type="InterPro" id="IPR020845">
    <property type="entry name" value="AMP-binding_CS"/>
</dbReference>
<dbReference type="Gene3D" id="3.40.50.150">
    <property type="entry name" value="Vaccinia Virus protein VP39"/>
    <property type="match status" value="1"/>
</dbReference>
<dbReference type="InterPro" id="IPR029063">
    <property type="entry name" value="SAM-dependent_MTases_sf"/>
</dbReference>
<dbReference type="InterPro" id="IPR020806">
    <property type="entry name" value="PKS_PP-bd"/>
</dbReference>
<dbReference type="PANTHER" id="PTHR45527">
    <property type="entry name" value="NONRIBOSOMAL PEPTIDE SYNTHETASE"/>
    <property type="match status" value="1"/>
</dbReference>
<dbReference type="InterPro" id="IPR045851">
    <property type="entry name" value="AMP-bd_C_sf"/>
</dbReference>
<dbReference type="Pfam" id="PF00550">
    <property type="entry name" value="PP-binding"/>
    <property type="match status" value="1"/>
</dbReference>
<dbReference type="SUPFAM" id="SSF53335">
    <property type="entry name" value="S-adenosyl-L-methionine-dependent methyltransferases"/>
    <property type="match status" value="1"/>
</dbReference>
<dbReference type="Gene3D" id="3.30.300.30">
    <property type="match status" value="2"/>
</dbReference>
<dbReference type="InterPro" id="IPR013217">
    <property type="entry name" value="Methyltransf_12"/>
</dbReference>
<dbReference type="GO" id="GO:0031177">
    <property type="term" value="F:phosphopantetheine binding"/>
    <property type="evidence" value="ECO:0007669"/>
    <property type="project" value="InterPro"/>
</dbReference>
<dbReference type="SUPFAM" id="SSF52777">
    <property type="entry name" value="CoA-dependent acyltransferases"/>
    <property type="match status" value="2"/>
</dbReference>
<keyword evidence="3" id="KW-0597">Phosphoprotein</keyword>
<dbReference type="FunFam" id="1.10.1200.10:FF:000005">
    <property type="entry name" value="Nonribosomal peptide synthetase 1"/>
    <property type="match status" value="1"/>
</dbReference>
<dbReference type="Gene3D" id="3.30.559.10">
    <property type="entry name" value="Chloramphenicol acetyltransferase-like domain"/>
    <property type="match status" value="1"/>
</dbReference>
<dbReference type="Gene3D" id="1.10.1200.10">
    <property type="entry name" value="ACP-like"/>
    <property type="match status" value="1"/>
</dbReference>
<evidence type="ECO:0000256" key="4">
    <source>
        <dbReference type="ARBA" id="ARBA00022737"/>
    </source>
</evidence>
<dbReference type="FunFam" id="2.30.38.10:FF:000001">
    <property type="entry name" value="Non-ribosomal peptide synthetase PvdI"/>
    <property type="match status" value="1"/>
</dbReference>
<dbReference type="PROSITE" id="PS00455">
    <property type="entry name" value="AMP_BINDING"/>
    <property type="match status" value="1"/>
</dbReference>
<evidence type="ECO:0000256" key="3">
    <source>
        <dbReference type="ARBA" id="ARBA00022553"/>
    </source>
</evidence>
<reference evidence="6" key="1">
    <citation type="submission" date="2019-02" db="EMBL/GenBank/DDBJ databases">
        <authorList>
            <person name="Gruber-Vodicka R. H."/>
            <person name="Seah K. B. B."/>
        </authorList>
    </citation>
    <scope>NUCLEOTIDE SEQUENCE</scope>
    <source>
        <strain evidence="6">BECK_BZ197</strain>
    </source>
</reference>
<dbReference type="InterPro" id="IPR023213">
    <property type="entry name" value="CAT-like_dom_sf"/>
</dbReference>
<dbReference type="FunFam" id="3.30.559.10:FF:000012">
    <property type="entry name" value="Non-ribosomal peptide synthetase"/>
    <property type="match status" value="1"/>
</dbReference>
<dbReference type="GO" id="GO:0005829">
    <property type="term" value="C:cytosol"/>
    <property type="evidence" value="ECO:0007669"/>
    <property type="project" value="TreeGrafter"/>
</dbReference>
<keyword evidence="4" id="KW-0677">Repeat</keyword>
<dbReference type="CDD" id="cd02440">
    <property type="entry name" value="AdoMet_MTases"/>
    <property type="match status" value="1"/>
</dbReference>
<dbReference type="Pfam" id="PF00501">
    <property type="entry name" value="AMP-binding"/>
    <property type="match status" value="1"/>
</dbReference>
<evidence type="ECO:0000313" key="6">
    <source>
        <dbReference type="EMBL" id="VFK29300.1"/>
    </source>
</evidence>